<evidence type="ECO:0000256" key="2">
    <source>
        <dbReference type="ARBA" id="ARBA00022963"/>
    </source>
</evidence>
<keyword evidence="7" id="KW-1185">Reference proteome</keyword>
<keyword evidence="1" id="KW-0378">Hydrolase</keyword>
<gene>
    <name evidence="6" type="ORF">CLCR_03675</name>
</gene>
<dbReference type="Gene3D" id="3.40.1090.10">
    <property type="entry name" value="Cytosolic phospholipase A2 catalytic domain"/>
    <property type="match status" value="1"/>
</dbReference>
<dbReference type="VEuPathDB" id="FungiDB:G647_01940"/>
<comment type="caution">
    <text evidence="6">The sequence shown here is derived from an EMBL/GenBank/DDBJ whole genome shotgun (WGS) entry which is preliminary data.</text>
</comment>
<accession>A0A1C1CFZ4</accession>
<feature type="short sequence motif" description="GXGXXG" evidence="4">
    <location>
        <begin position="25"/>
        <end position="30"/>
    </location>
</feature>
<comment type="caution">
    <text evidence="4">Lacks conserved residue(s) required for the propagation of feature annotation.</text>
</comment>
<dbReference type="GO" id="GO:0016020">
    <property type="term" value="C:membrane"/>
    <property type="evidence" value="ECO:0007669"/>
    <property type="project" value="TreeGrafter"/>
</dbReference>
<keyword evidence="3" id="KW-0443">Lipid metabolism</keyword>
<reference evidence="7" key="1">
    <citation type="submission" date="2015-07" db="EMBL/GenBank/DDBJ databases">
        <authorList>
            <person name="Teixeira M.M."/>
            <person name="Souza R.C."/>
            <person name="Almeida L.G."/>
            <person name="Vicente V.A."/>
            <person name="de Hoog S."/>
            <person name="Bocca A.L."/>
            <person name="de Almeida S.R."/>
            <person name="Vasconcelos A.T."/>
            <person name="Felipe M.S."/>
        </authorList>
    </citation>
    <scope>NUCLEOTIDE SEQUENCE [LARGE SCALE GENOMIC DNA]</scope>
    <source>
        <strain evidence="7">KSF</strain>
    </source>
</reference>
<feature type="short sequence motif" description="GXSXG" evidence="4">
    <location>
        <begin position="72"/>
        <end position="76"/>
    </location>
</feature>
<sequence>MSAGASVGPPMGKRLRPVAMLCLDGGGVRGLSSLLILQLLLVLVTEELIDAGVIPRDHATIKPQDVFDVATGTSTGGLIVLMMVKLDMSIEECIQQYKELSRHVFSQSRPLLKRVFGSDWSKYSGKRLQEAVEKLLKSRDQPITLMMRSGRRQNSMRGYFGTILAIRRIQELTIRKDGSLSRSATASFRFLLHARMSGPISTTHVELRY</sequence>
<dbReference type="InterPro" id="IPR016035">
    <property type="entry name" value="Acyl_Trfase/lysoPLipase"/>
</dbReference>
<keyword evidence="2" id="KW-0442">Lipid degradation</keyword>
<dbReference type="AlphaFoldDB" id="A0A1C1CFZ4"/>
<organism evidence="6 7">
    <name type="scientific">Cladophialophora carrionii</name>
    <dbReference type="NCBI Taxonomy" id="86049"/>
    <lineage>
        <taxon>Eukaryota</taxon>
        <taxon>Fungi</taxon>
        <taxon>Dikarya</taxon>
        <taxon>Ascomycota</taxon>
        <taxon>Pezizomycotina</taxon>
        <taxon>Eurotiomycetes</taxon>
        <taxon>Chaetothyriomycetidae</taxon>
        <taxon>Chaetothyriales</taxon>
        <taxon>Herpotrichiellaceae</taxon>
        <taxon>Cladophialophora</taxon>
    </lineage>
</organism>
<dbReference type="GO" id="GO:0047499">
    <property type="term" value="F:calcium-independent phospholipase A2 activity"/>
    <property type="evidence" value="ECO:0007669"/>
    <property type="project" value="TreeGrafter"/>
</dbReference>
<proteinExistence type="predicted"/>
<dbReference type="PROSITE" id="PS51635">
    <property type="entry name" value="PNPLA"/>
    <property type="match status" value="1"/>
</dbReference>
<evidence type="ECO:0000256" key="1">
    <source>
        <dbReference type="ARBA" id="ARBA00022801"/>
    </source>
</evidence>
<dbReference type="Pfam" id="PF01734">
    <property type="entry name" value="Patatin"/>
    <property type="match status" value="1"/>
</dbReference>
<dbReference type="OrthoDB" id="4161490at2759"/>
<dbReference type="GO" id="GO:0046486">
    <property type="term" value="P:glycerolipid metabolic process"/>
    <property type="evidence" value="ECO:0007669"/>
    <property type="project" value="UniProtKB-ARBA"/>
</dbReference>
<feature type="domain" description="PNPLA" evidence="5">
    <location>
        <begin position="21"/>
        <end position="209"/>
    </location>
</feature>
<protein>
    <recommendedName>
        <fullName evidence="5">PNPLA domain-containing protein</fullName>
    </recommendedName>
</protein>
<evidence type="ECO:0000256" key="4">
    <source>
        <dbReference type="PROSITE-ProRule" id="PRU01161"/>
    </source>
</evidence>
<dbReference type="SUPFAM" id="SSF52151">
    <property type="entry name" value="FabD/lysophospholipase-like"/>
    <property type="match status" value="1"/>
</dbReference>
<evidence type="ECO:0000256" key="3">
    <source>
        <dbReference type="ARBA" id="ARBA00023098"/>
    </source>
</evidence>
<dbReference type="VEuPathDB" id="FungiDB:CLCR_03675"/>
<dbReference type="STRING" id="86049.A0A1C1CFZ4"/>
<dbReference type="PANTHER" id="PTHR24185">
    <property type="entry name" value="CALCIUM-INDEPENDENT PHOSPHOLIPASE A2-GAMMA"/>
    <property type="match status" value="1"/>
</dbReference>
<name>A0A1C1CFZ4_9EURO</name>
<evidence type="ECO:0000313" key="6">
    <source>
        <dbReference type="EMBL" id="OCT47443.1"/>
    </source>
</evidence>
<dbReference type="Proteomes" id="UP000094526">
    <property type="component" value="Unassembled WGS sequence"/>
</dbReference>
<dbReference type="PANTHER" id="PTHR24185:SF1">
    <property type="entry name" value="CALCIUM-INDEPENDENT PHOSPHOLIPASE A2-GAMMA"/>
    <property type="match status" value="1"/>
</dbReference>
<evidence type="ECO:0000259" key="5">
    <source>
        <dbReference type="PROSITE" id="PS51635"/>
    </source>
</evidence>
<dbReference type="InterPro" id="IPR002641">
    <property type="entry name" value="PNPLA_dom"/>
</dbReference>
<evidence type="ECO:0000313" key="7">
    <source>
        <dbReference type="Proteomes" id="UP000094526"/>
    </source>
</evidence>
<dbReference type="GO" id="GO:0016042">
    <property type="term" value="P:lipid catabolic process"/>
    <property type="evidence" value="ECO:0007669"/>
    <property type="project" value="UniProtKB-KW"/>
</dbReference>
<dbReference type="GO" id="GO:0019369">
    <property type="term" value="P:arachidonate metabolic process"/>
    <property type="evidence" value="ECO:0007669"/>
    <property type="project" value="TreeGrafter"/>
</dbReference>
<dbReference type="EMBL" id="LGRB01000013">
    <property type="protein sequence ID" value="OCT47443.1"/>
    <property type="molecule type" value="Genomic_DNA"/>
</dbReference>